<sequence length="493" mass="53454">MAVVVSQTLPYSQDTLQLDSNDCWKTLFPLFRPSIRSENLPGGHIVFLNEDCKCSAVDIAAVARPGHFSTLLPSQHLSAIVIEGPEPITAREIQKTLSGKGLVLLRAGLGWHVQTQDNTAIVVETPSELEHNHVISVLAQATDECRESISRMAGLFEQIVPQAIATHVRFHDQKIDGKPALTVSKEIKPYTQAREALESLIDIPSTEATTYSVHYADINGLSQLENLISIDAIATTLEKRKIGYRISHSSLIDYTNHARGFSISILPLSSQDVKPQSPPNPAPNPTRPSTNPHSLSSKAQMTFNDPTIRSRITKGCKGVIAAEPTITEYDQIVGDGDCGYTLRDGAKQVLQFIEGRDLTQLPDVVNALVGELEVKMGGTSGALYCIYLTALAGALGSAKTVPQALEIALKQLQRYTRARKGDRTLMDALIPYVETLCDNGDAQAAVDAAREGVEGTRKMEAHLGRSTYLDNKAIQGVPDPGAYGLLVLLENMS</sequence>
<accession>A0A6A7CAJ8</accession>
<dbReference type="InterPro" id="IPR050861">
    <property type="entry name" value="Dihydroxyacetone_Kinase"/>
</dbReference>
<comment type="catalytic activity">
    <reaction evidence="6">
        <text>dihydroxyacetone + ATP = dihydroxyacetone phosphate + ADP + H(+)</text>
        <dbReference type="Rhea" id="RHEA:15773"/>
        <dbReference type="ChEBI" id="CHEBI:15378"/>
        <dbReference type="ChEBI" id="CHEBI:16016"/>
        <dbReference type="ChEBI" id="CHEBI:30616"/>
        <dbReference type="ChEBI" id="CHEBI:57642"/>
        <dbReference type="ChEBI" id="CHEBI:456216"/>
        <dbReference type="EC" id="2.7.1.29"/>
    </reaction>
</comment>
<dbReference type="AlphaFoldDB" id="A0A6A7CAJ8"/>
<feature type="compositionally biased region" description="Pro residues" evidence="7">
    <location>
        <begin position="276"/>
        <end position="286"/>
    </location>
</feature>
<dbReference type="OrthoDB" id="2139957at2759"/>
<dbReference type="PROSITE" id="PS51480">
    <property type="entry name" value="DHAL"/>
    <property type="match status" value="1"/>
</dbReference>
<dbReference type="GO" id="GO:0005829">
    <property type="term" value="C:cytosol"/>
    <property type="evidence" value="ECO:0007669"/>
    <property type="project" value="TreeGrafter"/>
</dbReference>
<dbReference type="PANTHER" id="PTHR28629">
    <property type="entry name" value="TRIOKINASE/FMN CYCLASE"/>
    <property type="match status" value="1"/>
</dbReference>
<dbReference type="SMART" id="SM01120">
    <property type="entry name" value="Dak2"/>
    <property type="match status" value="1"/>
</dbReference>
<dbReference type="InterPro" id="IPR004007">
    <property type="entry name" value="DhaL_dom"/>
</dbReference>
<protein>
    <submittedName>
        <fullName evidence="9">Dak phosphatase</fullName>
    </submittedName>
</protein>
<feature type="region of interest" description="Disordered" evidence="7">
    <location>
        <begin position="270"/>
        <end position="300"/>
    </location>
</feature>
<evidence type="ECO:0000313" key="10">
    <source>
        <dbReference type="Proteomes" id="UP000799421"/>
    </source>
</evidence>
<proteinExistence type="predicted"/>
<dbReference type="GO" id="GO:0050354">
    <property type="term" value="F:triokinase activity"/>
    <property type="evidence" value="ECO:0007669"/>
    <property type="project" value="UniProtKB-EC"/>
</dbReference>
<dbReference type="Gene3D" id="1.25.40.340">
    <property type="match status" value="1"/>
</dbReference>
<keyword evidence="4" id="KW-0067">ATP-binding</keyword>
<feature type="domain" description="DhaL" evidence="8">
    <location>
        <begin position="306"/>
        <end position="493"/>
    </location>
</feature>
<evidence type="ECO:0000256" key="5">
    <source>
        <dbReference type="ARBA" id="ARBA00047974"/>
    </source>
</evidence>
<keyword evidence="10" id="KW-1185">Reference proteome</keyword>
<dbReference type="GO" id="GO:0004371">
    <property type="term" value="F:glycerone kinase activity"/>
    <property type="evidence" value="ECO:0007669"/>
    <property type="project" value="UniProtKB-EC"/>
</dbReference>
<dbReference type="EMBL" id="MU005957">
    <property type="protein sequence ID" value="KAF2864433.1"/>
    <property type="molecule type" value="Genomic_DNA"/>
</dbReference>
<dbReference type="SUPFAM" id="SSF101473">
    <property type="entry name" value="DhaL-like"/>
    <property type="match status" value="1"/>
</dbReference>
<evidence type="ECO:0000313" key="9">
    <source>
        <dbReference type="EMBL" id="KAF2864433.1"/>
    </source>
</evidence>
<name>A0A6A7CAJ8_9PEZI</name>
<evidence type="ECO:0000256" key="6">
    <source>
        <dbReference type="ARBA" id="ARBA00048898"/>
    </source>
</evidence>
<evidence type="ECO:0000259" key="8">
    <source>
        <dbReference type="PROSITE" id="PS51480"/>
    </source>
</evidence>
<dbReference type="PANTHER" id="PTHR28629:SF4">
    <property type="entry name" value="TRIOKINASE_FMN CYCLASE"/>
    <property type="match status" value="1"/>
</dbReference>
<evidence type="ECO:0000256" key="7">
    <source>
        <dbReference type="SAM" id="MobiDB-lite"/>
    </source>
</evidence>
<dbReference type="GO" id="GO:0019563">
    <property type="term" value="P:glycerol catabolic process"/>
    <property type="evidence" value="ECO:0007669"/>
    <property type="project" value="TreeGrafter"/>
</dbReference>
<evidence type="ECO:0000256" key="1">
    <source>
        <dbReference type="ARBA" id="ARBA00022679"/>
    </source>
</evidence>
<dbReference type="InterPro" id="IPR036117">
    <property type="entry name" value="DhaL_dom_sf"/>
</dbReference>
<comment type="catalytic activity">
    <reaction evidence="5">
        <text>D-glyceraldehyde + ATP = D-glyceraldehyde 3-phosphate + ADP + H(+)</text>
        <dbReference type="Rhea" id="RHEA:13941"/>
        <dbReference type="ChEBI" id="CHEBI:15378"/>
        <dbReference type="ChEBI" id="CHEBI:17378"/>
        <dbReference type="ChEBI" id="CHEBI:30616"/>
        <dbReference type="ChEBI" id="CHEBI:59776"/>
        <dbReference type="ChEBI" id="CHEBI:456216"/>
        <dbReference type="EC" id="2.7.1.28"/>
    </reaction>
</comment>
<keyword evidence="3" id="KW-0418">Kinase</keyword>
<organism evidence="9 10">
    <name type="scientific">Piedraia hortae CBS 480.64</name>
    <dbReference type="NCBI Taxonomy" id="1314780"/>
    <lineage>
        <taxon>Eukaryota</taxon>
        <taxon>Fungi</taxon>
        <taxon>Dikarya</taxon>
        <taxon>Ascomycota</taxon>
        <taxon>Pezizomycotina</taxon>
        <taxon>Dothideomycetes</taxon>
        <taxon>Dothideomycetidae</taxon>
        <taxon>Capnodiales</taxon>
        <taxon>Piedraiaceae</taxon>
        <taxon>Piedraia</taxon>
    </lineage>
</organism>
<dbReference type="GO" id="GO:0005524">
    <property type="term" value="F:ATP binding"/>
    <property type="evidence" value="ECO:0007669"/>
    <property type="project" value="UniProtKB-KW"/>
</dbReference>
<evidence type="ECO:0000256" key="3">
    <source>
        <dbReference type="ARBA" id="ARBA00022777"/>
    </source>
</evidence>
<dbReference type="Pfam" id="PF02734">
    <property type="entry name" value="Dak2"/>
    <property type="match status" value="1"/>
</dbReference>
<keyword evidence="2" id="KW-0547">Nucleotide-binding</keyword>
<dbReference type="FunFam" id="1.25.40.340:FF:000001">
    <property type="entry name" value="Dihydroxyacetone kinase 1"/>
    <property type="match status" value="1"/>
</dbReference>
<gene>
    <name evidence="9" type="ORF">K470DRAFT_254080</name>
</gene>
<reference evidence="9" key="1">
    <citation type="journal article" date="2020" name="Stud. Mycol.">
        <title>101 Dothideomycetes genomes: a test case for predicting lifestyles and emergence of pathogens.</title>
        <authorList>
            <person name="Haridas S."/>
            <person name="Albert R."/>
            <person name="Binder M."/>
            <person name="Bloem J."/>
            <person name="Labutti K."/>
            <person name="Salamov A."/>
            <person name="Andreopoulos B."/>
            <person name="Baker S."/>
            <person name="Barry K."/>
            <person name="Bills G."/>
            <person name="Bluhm B."/>
            <person name="Cannon C."/>
            <person name="Castanera R."/>
            <person name="Culley D."/>
            <person name="Daum C."/>
            <person name="Ezra D."/>
            <person name="Gonzalez J."/>
            <person name="Henrissat B."/>
            <person name="Kuo A."/>
            <person name="Liang C."/>
            <person name="Lipzen A."/>
            <person name="Lutzoni F."/>
            <person name="Magnuson J."/>
            <person name="Mondo S."/>
            <person name="Nolan M."/>
            <person name="Ohm R."/>
            <person name="Pangilinan J."/>
            <person name="Park H.-J."/>
            <person name="Ramirez L."/>
            <person name="Alfaro M."/>
            <person name="Sun H."/>
            <person name="Tritt A."/>
            <person name="Yoshinaga Y."/>
            <person name="Zwiers L.-H."/>
            <person name="Turgeon B."/>
            <person name="Goodwin S."/>
            <person name="Spatafora J."/>
            <person name="Crous P."/>
            <person name="Grigoriev I."/>
        </authorList>
    </citation>
    <scope>NUCLEOTIDE SEQUENCE</scope>
    <source>
        <strain evidence="9">CBS 480.64</strain>
    </source>
</reference>
<dbReference type="Proteomes" id="UP000799421">
    <property type="component" value="Unassembled WGS sequence"/>
</dbReference>
<keyword evidence="1" id="KW-0808">Transferase</keyword>
<evidence type="ECO:0000256" key="2">
    <source>
        <dbReference type="ARBA" id="ARBA00022741"/>
    </source>
</evidence>
<evidence type="ECO:0000256" key="4">
    <source>
        <dbReference type="ARBA" id="ARBA00022840"/>
    </source>
</evidence>